<protein>
    <submittedName>
        <fullName evidence="2">Membrane protein</fullName>
    </submittedName>
</protein>
<reference evidence="3" key="2">
    <citation type="journal article" date="2021" name="Microbiol. Resour. Announc.">
        <title>Genome Sequences of Subcluster M2 Mycobacteriophages Estes and Aziz.</title>
        <authorList>
            <person name="Fitzgerald S.K."/>
            <person name="Johnson E.H."/>
            <person name="Storz S.H.R."/>
            <person name="Ballard C."/>
            <person name="Battaglia S."/>
            <person name="Boice M."/>
            <person name="Bramwell-Butcher J."/>
            <person name="Dedinsky M."/>
            <person name="DeKlotz J."/>
            <person name="Diaz I."/>
            <person name="Engley A."/>
            <person name="Ernst L."/>
            <person name="Gonzales E."/>
            <person name="Groscost A."/>
            <person name="Grosser P."/>
            <person name="Haider A."/>
            <person name="Harrison M."/>
            <person name="Husler K."/>
            <person name="Lau J."/>
            <person name="Monlux M."/>
            <person name="Paratore J."/>
            <person name="Ruesch T."/>
            <person name="Schlesinger M."/>
            <person name="Scholes A."/>
            <person name="Poxleitner M.K."/>
            <person name="Anders K.R."/>
        </authorList>
    </citation>
    <scope>NUCLEOTIDE SEQUENCE [LARGE SCALE GENOMIC DNA]</scope>
</reference>
<evidence type="ECO:0000313" key="3">
    <source>
        <dbReference type="Proteomes" id="UP000515890"/>
    </source>
</evidence>
<evidence type="ECO:0000256" key="1">
    <source>
        <dbReference type="SAM" id="Phobius"/>
    </source>
</evidence>
<keyword evidence="1" id="KW-1133">Transmembrane helix</keyword>
<organism evidence="2 3">
    <name type="scientific">Mycobacterium phage Aziz</name>
    <dbReference type="NCBI Taxonomy" id="2762281"/>
    <lineage>
        <taxon>Viruses</taxon>
        <taxon>Duplodnaviria</taxon>
        <taxon>Heunggongvirae</taxon>
        <taxon>Uroviricota</taxon>
        <taxon>Caudoviricetes</taxon>
        <taxon>Vilmaviridae</taxon>
        <taxon>Mclasvirinae</taxon>
        <taxon>Reyvirus</taxon>
        <taxon>Reyvirus aziz</taxon>
    </lineage>
</organism>
<sequence>MSDEISTPGLIATGGAVVTAGVVGGITEAIGVPASLILLAMKLGAGDTAVEQWSWWSVFAPVWGGAVATIFFLFLAFVIGLWNLIRTASR</sequence>
<accession>A0A7G8LHJ7</accession>
<dbReference type="RefSeq" id="YP_010013664.1">
    <property type="nucleotide sequence ID" value="NC_053513.1"/>
</dbReference>
<dbReference type="Proteomes" id="UP000515890">
    <property type="component" value="Segment"/>
</dbReference>
<proteinExistence type="predicted"/>
<keyword evidence="1" id="KW-0472">Membrane</keyword>
<evidence type="ECO:0000313" key="2">
    <source>
        <dbReference type="EMBL" id="QNJ56719.1"/>
    </source>
</evidence>
<reference evidence="2 3" key="1">
    <citation type="submission" date="2020-06" db="EMBL/GenBank/DDBJ databases">
        <authorList>
            <person name="Ruesch T."/>
            <person name="Stepniewski C."/>
            <person name="Ballard C."/>
            <person name="Battaglia S."/>
            <person name="Diaz I."/>
            <person name="Engley A."/>
            <person name="Erickson A."/>
            <person name="Ernst L."/>
            <person name="Gonzales E."/>
            <person name="Haider A."/>
            <person name="Harrison M."/>
            <person name="Moore J."/>
            <person name="Paratore J."/>
            <person name="Rafanan A."/>
            <person name="Storz S."/>
            <person name="Poxleitner M.K."/>
            <person name="Anders K.R."/>
            <person name="Garlena R.A."/>
            <person name="Russell D.A."/>
            <person name="Pope W.H."/>
            <person name="Jacobs-Sera D."/>
            <person name="Hatfull G.F."/>
        </authorList>
    </citation>
    <scope>NUCLEOTIDE SEQUENCE [LARGE SCALE GENOMIC DNA]</scope>
</reference>
<name>A0A7G8LHJ7_9CAUD</name>
<keyword evidence="1" id="KW-0812">Transmembrane</keyword>
<keyword evidence="3" id="KW-1185">Reference proteome</keyword>
<dbReference type="KEGG" id="vg:63210279"/>
<dbReference type="EMBL" id="MT658802">
    <property type="protein sequence ID" value="QNJ56719.1"/>
    <property type="molecule type" value="Genomic_DNA"/>
</dbReference>
<dbReference type="GeneID" id="63210279"/>
<feature type="transmembrane region" description="Helical" evidence="1">
    <location>
        <begin position="62"/>
        <end position="85"/>
    </location>
</feature>
<gene>
    <name evidence="2" type="primary">59</name>
    <name evidence="2" type="ORF">SEA_AZIZ_59</name>
</gene>